<keyword evidence="2" id="KW-0812">Transmembrane</keyword>
<feature type="region of interest" description="Disordered" evidence="1">
    <location>
        <begin position="427"/>
        <end position="451"/>
    </location>
</feature>
<comment type="caution">
    <text evidence="3">The sequence shown here is derived from an EMBL/GenBank/DDBJ whole genome shotgun (WGS) entry which is preliminary data.</text>
</comment>
<keyword evidence="2" id="KW-1133">Transmembrane helix</keyword>
<proteinExistence type="predicted"/>
<dbReference type="EMBL" id="JBHTHR010000175">
    <property type="protein sequence ID" value="MFD0801235.1"/>
    <property type="molecule type" value="Genomic_DNA"/>
</dbReference>
<evidence type="ECO:0000313" key="4">
    <source>
        <dbReference type="Proteomes" id="UP001596956"/>
    </source>
</evidence>
<feature type="non-terminal residue" evidence="3">
    <location>
        <position position="1"/>
    </location>
</feature>
<reference evidence="4" key="1">
    <citation type="journal article" date="2019" name="Int. J. Syst. Evol. Microbiol.">
        <title>The Global Catalogue of Microorganisms (GCM) 10K type strain sequencing project: providing services to taxonomists for standard genome sequencing and annotation.</title>
        <authorList>
            <consortium name="The Broad Institute Genomics Platform"/>
            <consortium name="The Broad Institute Genome Sequencing Center for Infectious Disease"/>
            <person name="Wu L."/>
            <person name="Ma J."/>
        </authorList>
    </citation>
    <scope>NUCLEOTIDE SEQUENCE [LARGE SCALE GENOMIC DNA]</scope>
    <source>
        <strain evidence="4">CCUG 63369</strain>
    </source>
</reference>
<gene>
    <name evidence="3" type="ORF">ACFQZU_07875</name>
</gene>
<evidence type="ECO:0000256" key="1">
    <source>
        <dbReference type="SAM" id="MobiDB-lite"/>
    </source>
</evidence>
<keyword evidence="2" id="KW-0472">Membrane</keyword>
<dbReference type="Proteomes" id="UP001596956">
    <property type="component" value="Unassembled WGS sequence"/>
</dbReference>
<sequence>PQPGGGPAPMPGAPRRPNRTWMVPVAAGLGVVMMAGTVWAATSVAQNVFVGAQPESVVPASSFAFAKLDLRPSGGRLAAYAQFVNRLPDSMREDIDPEADPAKELVDSYIDNADLKGVTYEEHFEPWMGKRFGAAVWIPDNEDAASSHAGEAVALAIEAEDEAAAEDSLTEIQGRLETEPAFDLRDGFVVLTENPTALTDLDSQISSGGTLEENDAYTQDMEAIGAENLASAWMDLEPLAFLGSEISGGTGSSGIDEYGGVRRPDPLESLGDYEDVSGRMALGLRIEPEYVELRGDVFDAGVDGTTFADYELSEPGLQVMGDLPDDTMAAVSGTGISEAVGQAYEDNPEDFAELEGMMSELGLTMPDGLTSLLGQSTALGITDLGGSVDQFFNGMSGMPSLQYRAEGADSGAVEDVLQRMWEGSYDAPPGVTSEGSATIATSGTTGTGRLGDDPVYQQTMAETGSAHMGMYLDLRPIAEGTDEDAPEQWGALGASVGFDDTTMTMHARWAPSGNG</sequence>
<organism evidence="3 4">
    <name type="scientific">Streptomonospora algeriensis</name>
    <dbReference type="NCBI Taxonomy" id="995084"/>
    <lineage>
        <taxon>Bacteria</taxon>
        <taxon>Bacillati</taxon>
        <taxon>Actinomycetota</taxon>
        <taxon>Actinomycetes</taxon>
        <taxon>Streptosporangiales</taxon>
        <taxon>Nocardiopsidaceae</taxon>
        <taxon>Streptomonospora</taxon>
    </lineage>
</organism>
<evidence type="ECO:0008006" key="5">
    <source>
        <dbReference type="Google" id="ProtNLM"/>
    </source>
</evidence>
<feature type="transmembrane region" description="Helical" evidence="2">
    <location>
        <begin position="21"/>
        <end position="41"/>
    </location>
</feature>
<accession>A0ABW3BDS9</accession>
<protein>
    <recommendedName>
        <fullName evidence="5">DUF3352 domain-containing protein</fullName>
    </recommendedName>
</protein>
<name>A0ABW3BDS9_9ACTN</name>
<evidence type="ECO:0000313" key="3">
    <source>
        <dbReference type="EMBL" id="MFD0801235.1"/>
    </source>
</evidence>
<evidence type="ECO:0000256" key="2">
    <source>
        <dbReference type="SAM" id="Phobius"/>
    </source>
</evidence>
<keyword evidence="4" id="KW-1185">Reference proteome</keyword>
<feature type="compositionally biased region" description="Low complexity" evidence="1">
    <location>
        <begin position="432"/>
        <end position="444"/>
    </location>
</feature>